<keyword evidence="2" id="KW-0732">Signal</keyword>
<dbReference type="AlphaFoldDB" id="A0A016S9G0"/>
<dbReference type="GO" id="GO:0005254">
    <property type="term" value="F:chloride channel activity"/>
    <property type="evidence" value="ECO:0007669"/>
    <property type="project" value="UniProtKB-KW"/>
</dbReference>
<accession>A0A016S9G0</accession>
<evidence type="ECO:0000256" key="2">
    <source>
        <dbReference type="SAM" id="SignalP"/>
    </source>
</evidence>
<protein>
    <recommendedName>
        <fullName evidence="1">Bestrophin homolog</fullName>
    </recommendedName>
</protein>
<comment type="subcellular location">
    <subcellularLocation>
        <location evidence="1">Cell membrane</location>
        <topology evidence="1">Multi-pass membrane protein</topology>
    </subcellularLocation>
</comment>
<keyword evidence="1" id="KW-0869">Chloride channel</keyword>
<dbReference type="EMBL" id="JARK01001606">
    <property type="protein sequence ID" value="EYB86982.1"/>
    <property type="molecule type" value="Genomic_DNA"/>
</dbReference>
<dbReference type="Pfam" id="PF01062">
    <property type="entry name" value="Bestrophin"/>
    <property type="match status" value="1"/>
</dbReference>
<evidence type="ECO:0000256" key="1">
    <source>
        <dbReference type="RuleBase" id="RU363126"/>
    </source>
</evidence>
<keyword evidence="1" id="KW-0407">Ion channel</keyword>
<gene>
    <name evidence="3" type="primary">Acey_s0270.g863</name>
    <name evidence="3" type="ORF">Y032_0270g863</name>
</gene>
<keyword evidence="1" id="KW-1003">Cell membrane</keyword>
<keyword evidence="1" id="KW-0868">Chloride</keyword>
<feature type="chain" id="PRO_5001486180" description="Bestrophin homolog" evidence="2">
    <location>
        <begin position="17"/>
        <end position="79"/>
    </location>
</feature>
<keyword evidence="1" id="KW-0813">Transport</keyword>
<proteinExistence type="inferred from homology"/>
<comment type="caution">
    <text evidence="3">The sequence shown here is derived from an EMBL/GenBank/DDBJ whole genome shotgun (WGS) entry which is preliminary data.</text>
</comment>
<feature type="signal peptide" evidence="2">
    <location>
        <begin position="1"/>
        <end position="16"/>
    </location>
</feature>
<dbReference type="InterPro" id="IPR021134">
    <property type="entry name" value="Bestrophin-like"/>
</dbReference>
<sequence>MVLVMLLKCLCAHVCMKPIFNPFGEDYDEFETNAFVDRNVTVQCSTGKRNCADIREGENVRNKAEFGEADEKCRSQMHM</sequence>
<keyword evidence="1" id="KW-0472">Membrane</keyword>
<name>A0A016S9G0_9BILA</name>
<evidence type="ECO:0000313" key="4">
    <source>
        <dbReference type="Proteomes" id="UP000024635"/>
    </source>
</evidence>
<dbReference type="GO" id="GO:0034707">
    <property type="term" value="C:chloride channel complex"/>
    <property type="evidence" value="ECO:0007669"/>
    <property type="project" value="UniProtKB-KW"/>
</dbReference>
<comment type="function">
    <text evidence="1">Forms chloride channels.</text>
</comment>
<reference evidence="4" key="1">
    <citation type="journal article" date="2015" name="Nat. Genet.">
        <title>The genome and transcriptome of the zoonotic hookworm Ancylostoma ceylanicum identify infection-specific gene families.</title>
        <authorList>
            <person name="Schwarz E.M."/>
            <person name="Hu Y."/>
            <person name="Antoshechkin I."/>
            <person name="Miller M.M."/>
            <person name="Sternberg P.W."/>
            <person name="Aroian R.V."/>
        </authorList>
    </citation>
    <scope>NUCLEOTIDE SEQUENCE</scope>
    <source>
        <strain evidence="4">HY135</strain>
    </source>
</reference>
<dbReference type="GO" id="GO:0005886">
    <property type="term" value="C:plasma membrane"/>
    <property type="evidence" value="ECO:0007669"/>
    <property type="project" value="UniProtKB-SubCell"/>
</dbReference>
<keyword evidence="4" id="KW-1185">Reference proteome</keyword>
<keyword evidence="1" id="KW-0406">Ion transport</keyword>
<organism evidence="3 4">
    <name type="scientific">Ancylostoma ceylanicum</name>
    <dbReference type="NCBI Taxonomy" id="53326"/>
    <lineage>
        <taxon>Eukaryota</taxon>
        <taxon>Metazoa</taxon>
        <taxon>Ecdysozoa</taxon>
        <taxon>Nematoda</taxon>
        <taxon>Chromadorea</taxon>
        <taxon>Rhabditida</taxon>
        <taxon>Rhabditina</taxon>
        <taxon>Rhabditomorpha</taxon>
        <taxon>Strongyloidea</taxon>
        <taxon>Ancylostomatidae</taxon>
        <taxon>Ancylostomatinae</taxon>
        <taxon>Ancylostoma</taxon>
    </lineage>
</organism>
<dbReference type="Proteomes" id="UP000024635">
    <property type="component" value="Unassembled WGS sequence"/>
</dbReference>
<comment type="similarity">
    <text evidence="1">Belongs to the anion channel-forming bestrophin (TC 1.A.46) family. Calcium-sensitive chloride channel subfamily.</text>
</comment>
<evidence type="ECO:0000313" key="3">
    <source>
        <dbReference type="EMBL" id="EYB86982.1"/>
    </source>
</evidence>